<dbReference type="AlphaFoldDB" id="A0A9P6ZKH7"/>
<keyword evidence="2" id="KW-1185">Reference proteome</keyword>
<accession>A0A9P6ZKH7</accession>
<evidence type="ECO:0000313" key="2">
    <source>
        <dbReference type="Proteomes" id="UP000714275"/>
    </source>
</evidence>
<protein>
    <submittedName>
        <fullName evidence="1">Uncharacterized protein</fullName>
    </submittedName>
</protein>
<sequence length="937" mass="107116">MSIPVFKPFMHDGDRAYLTATDAFCVATYGHQVITTPNMKFIPQSFDNESDIIQARADGRYWAVDPFQWPQMYDDSYARSFAIPHREAYMDDSSMTYAWFRPAFAFDFVPLAPSNLFGQLKTNILDHLKQLYEKANKWVSSYKLTRRHKEDHVVGWVHAMHADYECFQQAMACRDIVMVVAEYQCRFLDIWALLDYFEIIKPCMHFVDTTHNVNPKWMGSFTQDVAIATKVHAAGVPVWLICDARLVHSNMNIVKVISFTPPDDLVIGMYHHPVKIFAQPFDIIARCPSNCQRHEAARQPYSNFEKLPESLVGKARVDKGKAKAKLAPYDATAPRQNRAVSGCDKWSDIDHPYMPPMNSFFKTALQEAKKEFICIKHPRDKMDNGYSLPDPGLFVNVLSPQSLMKYLANWLACCPTWLERHAQGPPDTLTSRKTSKSKAATAALFHREVTALQALSVGASNVHWRRKDIAISTLDNPPADLVRQISDEICEQSFRYELLNLDEHLGRDARKDKEVRKERMELLHSIFPSKLLRVWNKDFPQENDGLNVPSFDAALPYFESFHKVLSTWEHFPESLKQPLNDTRLLFQQYWLSAYHSSSPIFGRIDLGVMKLLPFSVGPLVGGGLSRSLAYFSIILRYYKFIARPAPLQLLARSYFSCTPISPSLAVDLQLLELVKTLFVHITPNTTAWCETLEVFLAGRGYQLTTKRKFEIEKLECSYRQTVNEHKLNSHVNTAIQQRNPTIQKLVSSYNSLCADLSAVIRQRRSSPNAIAPNPISPAGIFNLDVDADIWQDIGLDDVVPEPPDWLADEVTCAAIRLEWAIVEWDALQRARAHASDDNVILYHMDLRARQFIDLVLGWQTKVRPIPCAWPMPDCWGPSHTELANVTHMVYPDVHDDKDDVGEDRDDWESDIGFGDDEFMDVLEDIALADQYRGEEPN</sequence>
<evidence type="ECO:0000313" key="1">
    <source>
        <dbReference type="EMBL" id="KAG1770140.1"/>
    </source>
</evidence>
<gene>
    <name evidence="1" type="ORF">EV702DRAFT_1202555</name>
</gene>
<dbReference type="EMBL" id="JABBWD010000067">
    <property type="protein sequence ID" value="KAG1770140.1"/>
    <property type="molecule type" value="Genomic_DNA"/>
</dbReference>
<dbReference type="OrthoDB" id="3266753at2759"/>
<organism evidence="1 2">
    <name type="scientific">Suillus placidus</name>
    <dbReference type="NCBI Taxonomy" id="48579"/>
    <lineage>
        <taxon>Eukaryota</taxon>
        <taxon>Fungi</taxon>
        <taxon>Dikarya</taxon>
        <taxon>Basidiomycota</taxon>
        <taxon>Agaricomycotina</taxon>
        <taxon>Agaricomycetes</taxon>
        <taxon>Agaricomycetidae</taxon>
        <taxon>Boletales</taxon>
        <taxon>Suillineae</taxon>
        <taxon>Suillaceae</taxon>
        <taxon>Suillus</taxon>
    </lineage>
</organism>
<reference evidence="1" key="1">
    <citation type="journal article" date="2020" name="New Phytol.">
        <title>Comparative genomics reveals dynamic genome evolution in host specialist ectomycorrhizal fungi.</title>
        <authorList>
            <person name="Lofgren L.A."/>
            <person name="Nguyen N.H."/>
            <person name="Vilgalys R."/>
            <person name="Ruytinx J."/>
            <person name="Liao H.L."/>
            <person name="Branco S."/>
            <person name="Kuo A."/>
            <person name="LaButti K."/>
            <person name="Lipzen A."/>
            <person name="Andreopoulos W."/>
            <person name="Pangilinan J."/>
            <person name="Riley R."/>
            <person name="Hundley H."/>
            <person name="Na H."/>
            <person name="Barry K."/>
            <person name="Grigoriev I.V."/>
            <person name="Stajich J.E."/>
            <person name="Kennedy P.G."/>
        </authorList>
    </citation>
    <scope>NUCLEOTIDE SEQUENCE</scope>
    <source>
        <strain evidence="1">DOB743</strain>
    </source>
</reference>
<name>A0A9P6ZKH7_9AGAM</name>
<comment type="caution">
    <text evidence="1">The sequence shown here is derived from an EMBL/GenBank/DDBJ whole genome shotgun (WGS) entry which is preliminary data.</text>
</comment>
<dbReference type="Proteomes" id="UP000714275">
    <property type="component" value="Unassembled WGS sequence"/>
</dbReference>
<proteinExistence type="predicted"/>